<dbReference type="Gene3D" id="3.30.1360.60">
    <property type="entry name" value="Glucose permease domain IIB"/>
    <property type="match status" value="1"/>
</dbReference>
<dbReference type="GO" id="GO:0090589">
    <property type="term" value="F:protein-phosphocysteine-trehalose phosphotransferase system transporter activity"/>
    <property type="evidence" value="ECO:0007669"/>
    <property type="project" value="TreeGrafter"/>
</dbReference>
<dbReference type="InterPro" id="IPR003352">
    <property type="entry name" value="PTS_EIIC"/>
</dbReference>
<evidence type="ECO:0000256" key="5">
    <source>
        <dbReference type="ARBA" id="ARBA00022679"/>
    </source>
</evidence>
<dbReference type="NCBIfam" id="TIGR01996">
    <property type="entry name" value="PTS-II-BC-sucr"/>
    <property type="match status" value="1"/>
</dbReference>
<dbReference type="PROSITE" id="PS51103">
    <property type="entry name" value="PTS_EIIC_TYPE_1"/>
    <property type="match status" value="1"/>
</dbReference>
<gene>
    <name evidence="16" type="ORF">SAMN04488054_10731</name>
</gene>
<evidence type="ECO:0000256" key="13">
    <source>
        <dbReference type="SAM" id="Phobius"/>
    </source>
</evidence>
<feature type="transmembrane region" description="Helical" evidence="13">
    <location>
        <begin position="223"/>
        <end position="242"/>
    </location>
</feature>
<dbReference type="Proteomes" id="UP000199668">
    <property type="component" value="Unassembled WGS sequence"/>
</dbReference>
<dbReference type="GO" id="GO:0016301">
    <property type="term" value="F:kinase activity"/>
    <property type="evidence" value="ECO:0007669"/>
    <property type="project" value="UniProtKB-KW"/>
</dbReference>
<feature type="active site" description="Phosphocysteine intermediate; for EIIB activity" evidence="11">
    <location>
        <position position="26"/>
    </location>
</feature>
<feature type="compositionally biased region" description="Low complexity" evidence="12">
    <location>
        <begin position="470"/>
        <end position="479"/>
    </location>
</feature>
<proteinExistence type="predicted"/>
<feature type="region of interest" description="Disordered" evidence="12">
    <location>
        <begin position="459"/>
        <end position="479"/>
    </location>
</feature>
<sequence length="479" mass="51459">MDYKQSAEELVTLLGGRDNIISATHCATRLRLVLDDESRINKKEIEDLEGVKGAFSSSGQFQIIFGTGTVNKVFQPLAEEIGMGEESGNDKQQKMDHNEAVKKKMNPVSRFAKVLSNIFVPIIPAIVAAGMLMGLLNLMNRFGWADSDSSLYILLDMFSSAAFIILPILIGYSAAREFGGNTYLGAVVGGIMTHPTLLNPWGLQESGVQPETLQFAGMNIELLGYQGTVIPVLLTVYVMCWLEKLFRTFVPNMIDLLVTPFLTIMSTGFIALMAVGPLGRLLGEGVTSSLMFLYDTGAGFAGLVFGGLYSLIVLTGVHHSFHAIEAEILGQVGFNYLLPIWAVANVAQGGAGLAVWVKTRSKKMKEIAGPSSFAAFLGITEPVIFGVNLRYRRPFIGAAAGGAVGGAYVTITNVTANGIGVTGLPMFAIANDPVNYAIGLLITVGSAFTVTWLLGWQEEETQSEKEETESQQSSTDKAV</sequence>
<dbReference type="InterPro" id="IPR036878">
    <property type="entry name" value="Glu_permease_IIB"/>
</dbReference>
<dbReference type="AlphaFoldDB" id="A0A1I4L8Q5"/>
<dbReference type="InterPro" id="IPR050558">
    <property type="entry name" value="PTS_Sugar-Specific_Components"/>
</dbReference>
<dbReference type="STRING" id="266892.SAMN04488054_10731"/>
<evidence type="ECO:0000256" key="2">
    <source>
        <dbReference type="ARBA" id="ARBA00022448"/>
    </source>
</evidence>
<dbReference type="GO" id="GO:0015771">
    <property type="term" value="P:trehalose transport"/>
    <property type="evidence" value="ECO:0007669"/>
    <property type="project" value="TreeGrafter"/>
</dbReference>
<dbReference type="Pfam" id="PF02378">
    <property type="entry name" value="PTS_EIIC"/>
    <property type="match status" value="1"/>
</dbReference>
<dbReference type="NCBIfam" id="TIGR00826">
    <property type="entry name" value="EIIB_glc"/>
    <property type="match status" value="1"/>
</dbReference>
<feature type="transmembrane region" description="Helical" evidence="13">
    <location>
        <begin position="298"/>
        <end position="321"/>
    </location>
</feature>
<keyword evidence="4" id="KW-0762">Sugar transport</keyword>
<name>A0A1I4L8Q5_9BACI</name>
<feature type="transmembrane region" description="Helical" evidence="13">
    <location>
        <begin position="254"/>
        <end position="278"/>
    </location>
</feature>
<organism evidence="16 17">
    <name type="scientific">Salibacterium qingdaonense</name>
    <dbReference type="NCBI Taxonomy" id="266892"/>
    <lineage>
        <taxon>Bacteria</taxon>
        <taxon>Bacillati</taxon>
        <taxon>Bacillota</taxon>
        <taxon>Bacilli</taxon>
        <taxon>Bacillales</taxon>
        <taxon>Bacillaceae</taxon>
    </lineage>
</organism>
<dbReference type="OrthoDB" id="9769191at2"/>
<keyword evidence="17" id="KW-1185">Reference proteome</keyword>
<feature type="compositionally biased region" description="Acidic residues" evidence="12">
    <location>
        <begin position="459"/>
        <end position="469"/>
    </location>
</feature>
<protein>
    <submittedName>
        <fullName evidence="16">PTS system sucrose-specific IIB component, Glc family (TC 4.A.1.2.9)/PTS system sucrose-specific IIC component, Glc family (TC 4.A.1.2.9)</fullName>
    </submittedName>
</protein>
<feature type="transmembrane region" description="Helical" evidence="13">
    <location>
        <begin position="395"/>
        <end position="416"/>
    </location>
</feature>
<dbReference type="PROSITE" id="PS01035">
    <property type="entry name" value="PTS_EIIB_TYPE_1_CYS"/>
    <property type="match status" value="1"/>
</dbReference>
<dbReference type="PANTHER" id="PTHR30175">
    <property type="entry name" value="PHOSPHOTRANSFERASE SYSTEM TRANSPORT PROTEIN"/>
    <property type="match status" value="1"/>
</dbReference>
<evidence type="ECO:0000256" key="7">
    <source>
        <dbReference type="ARBA" id="ARBA00022692"/>
    </source>
</evidence>
<dbReference type="Pfam" id="PF00367">
    <property type="entry name" value="PTS_EIIB"/>
    <property type="match status" value="1"/>
</dbReference>
<evidence type="ECO:0000313" key="17">
    <source>
        <dbReference type="Proteomes" id="UP000199668"/>
    </source>
</evidence>
<dbReference type="InterPro" id="IPR001996">
    <property type="entry name" value="PTS_IIB_1"/>
</dbReference>
<feature type="transmembrane region" description="Helical" evidence="13">
    <location>
        <begin position="333"/>
        <end position="355"/>
    </location>
</feature>
<keyword evidence="3" id="KW-1003">Cell membrane</keyword>
<dbReference type="FunFam" id="3.30.1360.60:FF:000001">
    <property type="entry name" value="PTS system glucose-specific IIBC component PtsG"/>
    <property type="match status" value="1"/>
</dbReference>
<dbReference type="SUPFAM" id="SSF55604">
    <property type="entry name" value="Glucose permease domain IIB"/>
    <property type="match status" value="1"/>
</dbReference>
<evidence type="ECO:0000256" key="12">
    <source>
        <dbReference type="SAM" id="MobiDB-lite"/>
    </source>
</evidence>
<evidence type="ECO:0000256" key="1">
    <source>
        <dbReference type="ARBA" id="ARBA00004651"/>
    </source>
</evidence>
<keyword evidence="5" id="KW-0808">Transferase</keyword>
<keyword evidence="7 13" id="KW-0812">Transmembrane</keyword>
<dbReference type="PANTHER" id="PTHR30175:SF7">
    <property type="entry name" value="NEGATIVE REGULATOR OF SACY ACTIVITY"/>
    <property type="match status" value="1"/>
</dbReference>
<feature type="transmembrane region" description="Helical" evidence="13">
    <location>
        <begin position="114"/>
        <end position="139"/>
    </location>
</feature>
<feature type="transmembrane region" description="Helical" evidence="13">
    <location>
        <begin position="367"/>
        <end position="388"/>
    </location>
</feature>
<accession>A0A1I4L8Q5</accession>
<feature type="transmembrane region" description="Helical" evidence="13">
    <location>
        <begin position="182"/>
        <end position="203"/>
    </location>
</feature>
<evidence type="ECO:0000256" key="9">
    <source>
        <dbReference type="ARBA" id="ARBA00022989"/>
    </source>
</evidence>
<feature type="domain" description="PTS EIIB type-1" evidence="14">
    <location>
        <begin position="4"/>
        <end position="87"/>
    </location>
</feature>
<evidence type="ECO:0000256" key="6">
    <source>
        <dbReference type="ARBA" id="ARBA00022683"/>
    </source>
</evidence>
<dbReference type="GO" id="GO:0009401">
    <property type="term" value="P:phosphoenolpyruvate-dependent sugar phosphotransferase system"/>
    <property type="evidence" value="ECO:0007669"/>
    <property type="project" value="UniProtKB-KW"/>
</dbReference>
<feature type="domain" description="PTS EIIC type-1" evidence="15">
    <location>
        <begin position="113"/>
        <end position="472"/>
    </location>
</feature>
<dbReference type="InterPro" id="IPR013013">
    <property type="entry name" value="PTS_EIIC_1"/>
</dbReference>
<dbReference type="RefSeq" id="WP_090926456.1">
    <property type="nucleotide sequence ID" value="NZ_FOTY01000007.1"/>
</dbReference>
<keyword evidence="2" id="KW-0813">Transport</keyword>
<evidence type="ECO:0000256" key="11">
    <source>
        <dbReference type="PROSITE-ProRule" id="PRU00421"/>
    </source>
</evidence>
<feature type="transmembrane region" description="Helical" evidence="13">
    <location>
        <begin position="151"/>
        <end position="170"/>
    </location>
</feature>
<feature type="transmembrane region" description="Helical" evidence="13">
    <location>
        <begin position="436"/>
        <end position="455"/>
    </location>
</feature>
<keyword evidence="9 13" id="KW-1133">Transmembrane helix</keyword>
<comment type="subcellular location">
    <subcellularLocation>
        <location evidence="1">Cell membrane</location>
        <topology evidence="1">Multi-pass membrane protein</topology>
    </subcellularLocation>
</comment>
<dbReference type="GO" id="GO:0008982">
    <property type="term" value="F:protein-N(PI)-phosphohistidine-sugar phosphotransferase activity"/>
    <property type="evidence" value="ECO:0007669"/>
    <property type="project" value="InterPro"/>
</dbReference>
<evidence type="ECO:0000256" key="3">
    <source>
        <dbReference type="ARBA" id="ARBA00022475"/>
    </source>
</evidence>
<keyword evidence="10 13" id="KW-0472">Membrane</keyword>
<reference evidence="16 17" key="1">
    <citation type="submission" date="2016-10" db="EMBL/GenBank/DDBJ databases">
        <authorList>
            <person name="de Groot N.N."/>
        </authorList>
    </citation>
    <scope>NUCLEOTIDE SEQUENCE [LARGE SCALE GENOMIC DNA]</scope>
    <source>
        <strain evidence="16 17">CGMCC 1.6134</strain>
    </source>
</reference>
<evidence type="ECO:0000256" key="10">
    <source>
        <dbReference type="ARBA" id="ARBA00023136"/>
    </source>
</evidence>
<evidence type="ECO:0000256" key="4">
    <source>
        <dbReference type="ARBA" id="ARBA00022597"/>
    </source>
</evidence>
<dbReference type="PROSITE" id="PS51098">
    <property type="entry name" value="PTS_EIIB_TYPE_1"/>
    <property type="match status" value="1"/>
</dbReference>
<keyword evidence="8" id="KW-0418">Kinase</keyword>
<evidence type="ECO:0000313" key="16">
    <source>
        <dbReference type="EMBL" id="SFL87415.1"/>
    </source>
</evidence>
<dbReference type="GO" id="GO:0005886">
    <property type="term" value="C:plasma membrane"/>
    <property type="evidence" value="ECO:0007669"/>
    <property type="project" value="UniProtKB-SubCell"/>
</dbReference>
<evidence type="ECO:0000259" key="14">
    <source>
        <dbReference type="PROSITE" id="PS51098"/>
    </source>
</evidence>
<evidence type="ECO:0000256" key="8">
    <source>
        <dbReference type="ARBA" id="ARBA00022777"/>
    </source>
</evidence>
<dbReference type="InterPro" id="IPR018113">
    <property type="entry name" value="PTrfase_EIIB_Cys"/>
</dbReference>
<evidence type="ECO:0000259" key="15">
    <source>
        <dbReference type="PROSITE" id="PS51103"/>
    </source>
</evidence>
<dbReference type="EMBL" id="FOTY01000007">
    <property type="protein sequence ID" value="SFL87415.1"/>
    <property type="molecule type" value="Genomic_DNA"/>
</dbReference>
<keyword evidence="6" id="KW-0598">Phosphotransferase system</keyword>
<dbReference type="CDD" id="cd00212">
    <property type="entry name" value="PTS_IIB_glc"/>
    <property type="match status" value="1"/>
</dbReference>
<dbReference type="InterPro" id="IPR010973">
    <property type="entry name" value="PTS_IIBC_sucr"/>
</dbReference>